<comment type="caution">
    <text evidence="1">The sequence shown here is derived from an EMBL/GenBank/DDBJ whole genome shotgun (WGS) entry which is preliminary data.</text>
</comment>
<dbReference type="AlphaFoldDB" id="V6MDX3"/>
<dbReference type="HOGENOM" id="CLU_3096362_0_0_9"/>
<protein>
    <submittedName>
        <fullName evidence="1">Uncharacterized protein</fullName>
    </submittedName>
</protein>
<gene>
    <name evidence="1" type="ORF">T458_01315</name>
</gene>
<proteinExistence type="predicted"/>
<organism evidence="1 2">
    <name type="scientific">Brevibacillus panacihumi W25</name>
    <dbReference type="NCBI Taxonomy" id="1408254"/>
    <lineage>
        <taxon>Bacteria</taxon>
        <taxon>Bacillati</taxon>
        <taxon>Bacillota</taxon>
        <taxon>Bacilli</taxon>
        <taxon>Bacillales</taxon>
        <taxon>Paenibacillaceae</taxon>
        <taxon>Brevibacillus</taxon>
    </lineage>
</organism>
<sequence length="51" mass="6554">MLYFYRRLEVRRFFLYDQRVGFDQILSTLRKHETTSDFRLKEYVLAIFWRE</sequence>
<dbReference type="EMBL" id="AYJU01000001">
    <property type="protein sequence ID" value="EST56741.1"/>
    <property type="molecule type" value="Genomic_DNA"/>
</dbReference>
<dbReference type="STRING" id="1408254.T458_01315"/>
<name>V6MDX3_9BACL</name>
<accession>V6MDX3</accession>
<evidence type="ECO:0000313" key="2">
    <source>
        <dbReference type="Proteomes" id="UP000017973"/>
    </source>
</evidence>
<dbReference type="Proteomes" id="UP000017973">
    <property type="component" value="Unassembled WGS sequence"/>
</dbReference>
<keyword evidence="2" id="KW-1185">Reference proteome</keyword>
<evidence type="ECO:0000313" key="1">
    <source>
        <dbReference type="EMBL" id="EST56741.1"/>
    </source>
</evidence>
<dbReference type="PATRIC" id="fig|1408254.3.peg.268"/>
<reference evidence="1 2" key="1">
    <citation type="journal article" date="2014" name="Genome Announc.">
        <title>Draft Genome Sequence of Brevibacillus panacihumi Strain W25, a Halotolerant Hydrocarbon-Degrading Bacterium.</title>
        <authorList>
            <person name="Wang X."/>
            <person name="Jin D."/>
            <person name="Zhou L."/>
            <person name="Wu L."/>
            <person name="An W."/>
            <person name="Chen Y."/>
            <person name="Zhao L."/>
        </authorList>
    </citation>
    <scope>NUCLEOTIDE SEQUENCE [LARGE SCALE GENOMIC DNA]</scope>
    <source>
        <strain evidence="1 2">W25</strain>
    </source>
</reference>